<protein>
    <recommendedName>
        <fullName evidence="3">DUF488 domain-containing protein</fullName>
    </recommendedName>
</protein>
<reference evidence="1 2" key="1">
    <citation type="submission" date="2019-02" db="EMBL/GenBank/DDBJ databases">
        <title>Deep-cultivation of Planctomycetes and their phenomic and genomic characterization uncovers novel biology.</title>
        <authorList>
            <person name="Wiegand S."/>
            <person name="Jogler M."/>
            <person name="Boedeker C."/>
            <person name="Pinto D."/>
            <person name="Vollmers J."/>
            <person name="Rivas-Marin E."/>
            <person name="Kohn T."/>
            <person name="Peeters S.H."/>
            <person name="Heuer A."/>
            <person name="Rast P."/>
            <person name="Oberbeckmann S."/>
            <person name="Bunk B."/>
            <person name="Jeske O."/>
            <person name="Meyerdierks A."/>
            <person name="Storesund J.E."/>
            <person name="Kallscheuer N."/>
            <person name="Luecker S."/>
            <person name="Lage O.M."/>
            <person name="Pohl T."/>
            <person name="Merkel B.J."/>
            <person name="Hornburger P."/>
            <person name="Mueller R.-W."/>
            <person name="Bruemmer F."/>
            <person name="Labrenz M."/>
            <person name="Spormann A.M."/>
            <person name="Op den Camp H."/>
            <person name="Overmann J."/>
            <person name="Amann R."/>
            <person name="Jetten M.S.M."/>
            <person name="Mascher T."/>
            <person name="Medema M.H."/>
            <person name="Devos D.P."/>
            <person name="Kaster A.-K."/>
            <person name="Ovreas L."/>
            <person name="Rohde M."/>
            <person name="Galperin M.Y."/>
            <person name="Jogler C."/>
        </authorList>
    </citation>
    <scope>NUCLEOTIDE SEQUENCE [LARGE SCALE GENOMIC DNA]</scope>
    <source>
        <strain evidence="1 2">V22</strain>
    </source>
</reference>
<proteinExistence type="predicted"/>
<dbReference type="Pfam" id="PF04343">
    <property type="entry name" value="DUF488"/>
    <property type="match status" value="1"/>
</dbReference>
<keyword evidence="2" id="KW-1185">Reference proteome</keyword>
<dbReference type="InterPro" id="IPR007438">
    <property type="entry name" value="DUF488"/>
</dbReference>
<dbReference type="Proteomes" id="UP000319976">
    <property type="component" value="Chromosome"/>
</dbReference>
<evidence type="ECO:0000313" key="2">
    <source>
        <dbReference type="Proteomes" id="UP000319976"/>
    </source>
</evidence>
<accession>A0A517TA77</accession>
<organism evidence="1 2">
    <name type="scientific">Calycomorphotria hydatis</name>
    <dbReference type="NCBI Taxonomy" id="2528027"/>
    <lineage>
        <taxon>Bacteria</taxon>
        <taxon>Pseudomonadati</taxon>
        <taxon>Planctomycetota</taxon>
        <taxon>Planctomycetia</taxon>
        <taxon>Planctomycetales</taxon>
        <taxon>Planctomycetaceae</taxon>
        <taxon>Calycomorphotria</taxon>
    </lineage>
</organism>
<evidence type="ECO:0008006" key="3">
    <source>
        <dbReference type="Google" id="ProtNLM"/>
    </source>
</evidence>
<name>A0A517TA77_9PLAN</name>
<dbReference type="OrthoDB" id="9789109at2"/>
<evidence type="ECO:0000313" key="1">
    <source>
        <dbReference type="EMBL" id="QDT65273.1"/>
    </source>
</evidence>
<dbReference type="PANTHER" id="PTHR39337:SF1">
    <property type="entry name" value="BLR5642 PROTEIN"/>
    <property type="match status" value="1"/>
</dbReference>
<dbReference type="AlphaFoldDB" id="A0A517TA77"/>
<gene>
    <name evidence="1" type="ORF">V22_25200</name>
</gene>
<dbReference type="RefSeq" id="WP_145263130.1">
    <property type="nucleotide sequence ID" value="NZ_CP036316.1"/>
</dbReference>
<dbReference type="PANTHER" id="PTHR39337">
    <property type="entry name" value="BLR5642 PROTEIN"/>
    <property type="match status" value="1"/>
</dbReference>
<dbReference type="EMBL" id="CP036316">
    <property type="protein sequence ID" value="QDT65273.1"/>
    <property type="molecule type" value="Genomic_DNA"/>
</dbReference>
<sequence>MSKGCLLTVGHSNRSDTEFVELLRMYGVTAVADVRSQPYSRHLPHFNREPLKKLLSVSNISYVFMGEELGARRSEAECYVDGQAKYELIAKTHTFHAGLERIRTGVKEYVVALMCSEKDPMTCHRAILVASALRSELDIRHIISNETLESHEELEERLLRQWNLDGQNLFLTKDELLQEAYEKQSAEIAFVEKEKALINDEGH</sequence>
<dbReference type="KEGG" id="chya:V22_25200"/>